<accession>A0A8H7SXA8</accession>
<feature type="chain" id="PRO_5034605145" description="RxLR effector protein" evidence="1">
    <location>
        <begin position="22"/>
        <end position="91"/>
    </location>
</feature>
<feature type="signal peptide" evidence="1">
    <location>
        <begin position="1"/>
        <end position="21"/>
    </location>
</feature>
<keyword evidence="3" id="KW-1185">Reference proteome</keyword>
<sequence>MYASTLFVLTFVCLMFGAANSAVIPNKNVDSNVIRISKSYSPQGAALVKRNNELLAQSDDGVLGHLGGRLGRTVSPALQNTDEGVNGHPRQ</sequence>
<evidence type="ECO:0008006" key="4">
    <source>
        <dbReference type="Google" id="ProtNLM"/>
    </source>
</evidence>
<gene>
    <name evidence="2" type="ORF">INT48_006117</name>
</gene>
<dbReference type="EMBL" id="JAEPRE010000022">
    <property type="protein sequence ID" value="KAG2236101.1"/>
    <property type="molecule type" value="Genomic_DNA"/>
</dbReference>
<organism evidence="2 3">
    <name type="scientific">Thamnidium elegans</name>
    <dbReference type="NCBI Taxonomy" id="101142"/>
    <lineage>
        <taxon>Eukaryota</taxon>
        <taxon>Fungi</taxon>
        <taxon>Fungi incertae sedis</taxon>
        <taxon>Mucoromycota</taxon>
        <taxon>Mucoromycotina</taxon>
        <taxon>Mucoromycetes</taxon>
        <taxon>Mucorales</taxon>
        <taxon>Mucorineae</taxon>
        <taxon>Mucoraceae</taxon>
        <taxon>Thamnidium</taxon>
    </lineage>
</organism>
<evidence type="ECO:0000256" key="1">
    <source>
        <dbReference type="SAM" id="SignalP"/>
    </source>
</evidence>
<keyword evidence="1" id="KW-0732">Signal</keyword>
<comment type="caution">
    <text evidence="2">The sequence shown here is derived from an EMBL/GenBank/DDBJ whole genome shotgun (WGS) entry which is preliminary data.</text>
</comment>
<name>A0A8H7SXA8_9FUNG</name>
<evidence type="ECO:0000313" key="3">
    <source>
        <dbReference type="Proteomes" id="UP000613177"/>
    </source>
</evidence>
<dbReference type="AlphaFoldDB" id="A0A8H7SXA8"/>
<dbReference type="Proteomes" id="UP000613177">
    <property type="component" value="Unassembled WGS sequence"/>
</dbReference>
<proteinExistence type="predicted"/>
<protein>
    <recommendedName>
        <fullName evidence="4">RxLR effector protein</fullName>
    </recommendedName>
</protein>
<reference evidence="2" key="1">
    <citation type="submission" date="2021-01" db="EMBL/GenBank/DDBJ databases">
        <title>Metabolic potential, ecology and presence of endohyphal bacteria is reflected in genomic diversity of Mucoromycotina.</title>
        <authorList>
            <person name="Muszewska A."/>
            <person name="Okrasinska A."/>
            <person name="Steczkiewicz K."/>
            <person name="Drgas O."/>
            <person name="Orlowska M."/>
            <person name="Perlinska-Lenart U."/>
            <person name="Aleksandrzak-Piekarczyk T."/>
            <person name="Szatraj K."/>
            <person name="Zielenkiewicz U."/>
            <person name="Pilsyk S."/>
            <person name="Malc E."/>
            <person name="Mieczkowski P."/>
            <person name="Kruszewska J.S."/>
            <person name="Biernat P."/>
            <person name="Pawlowska J."/>
        </authorList>
    </citation>
    <scope>NUCLEOTIDE SEQUENCE</scope>
    <source>
        <strain evidence="2">WA0000018081</strain>
    </source>
</reference>
<evidence type="ECO:0000313" key="2">
    <source>
        <dbReference type="EMBL" id="KAG2236101.1"/>
    </source>
</evidence>